<sequence length="109" mass="11820">MDANDLPPNLPESGLALLANILALATRNMSNISALVTQLSVELSQSADPHLQRVGQNVLGDIAHLAGDLDSQWELIGSLSRYFPPWQQVQAQSPELITEIHITELPTAE</sequence>
<dbReference type="EMBL" id="FNIJ01000015">
    <property type="protein sequence ID" value="SDO73251.1"/>
    <property type="molecule type" value="Genomic_DNA"/>
</dbReference>
<dbReference type="STRING" id="198616.SAMN05216193_11518"/>
<gene>
    <name evidence="1" type="ORF">SAMN05216193_11518</name>
</gene>
<dbReference type="RefSeq" id="WP_084315505.1">
    <property type="nucleotide sequence ID" value="NZ_FNIJ01000015.1"/>
</dbReference>
<accession>A0A1H0LYX9</accession>
<proteinExistence type="predicted"/>
<dbReference type="Proteomes" id="UP000242957">
    <property type="component" value="Unassembled WGS sequence"/>
</dbReference>
<dbReference type="AlphaFoldDB" id="A0A1H0LYX9"/>
<evidence type="ECO:0000313" key="1">
    <source>
        <dbReference type="EMBL" id="SDO73251.1"/>
    </source>
</evidence>
<protein>
    <submittedName>
        <fullName evidence="1">Uncharacterized protein</fullName>
    </submittedName>
</protein>
<name>A0A1H0LYX9_9PSED</name>
<organism evidence="1 2">
    <name type="scientific">Pseudomonas jinjuensis</name>
    <dbReference type="NCBI Taxonomy" id="198616"/>
    <lineage>
        <taxon>Bacteria</taxon>
        <taxon>Pseudomonadati</taxon>
        <taxon>Pseudomonadota</taxon>
        <taxon>Gammaproteobacteria</taxon>
        <taxon>Pseudomonadales</taxon>
        <taxon>Pseudomonadaceae</taxon>
        <taxon>Pseudomonas</taxon>
    </lineage>
</organism>
<dbReference type="OrthoDB" id="6903998at2"/>
<keyword evidence="2" id="KW-1185">Reference proteome</keyword>
<evidence type="ECO:0000313" key="2">
    <source>
        <dbReference type="Proteomes" id="UP000242957"/>
    </source>
</evidence>
<reference evidence="2" key="1">
    <citation type="submission" date="2016-10" db="EMBL/GenBank/DDBJ databases">
        <authorList>
            <person name="Varghese N."/>
            <person name="Submissions S."/>
        </authorList>
    </citation>
    <scope>NUCLEOTIDE SEQUENCE [LARGE SCALE GENOMIC DNA]</scope>
    <source>
        <strain evidence="2">JCM 21621</strain>
    </source>
</reference>